<dbReference type="Proteomes" id="UP000271227">
    <property type="component" value="Unassembled WGS sequence"/>
</dbReference>
<dbReference type="OrthoDB" id="8527419at2"/>
<feature type="chain" id="PRO_5018040703" evidence="1">
    <location>
        <begin position="22"/>
        <end position="174"/>
    </location>
</feature>
<evidence type="ECO:0000256" key="1">
    <source>
        <dbReference type="SAM" id="SignalP"/>
    </source>
</evidence>
<reference evidence="3 4" key="1">
    <citation type="submission" date="2018-10" db="EMBL/GenBank/DDBJ databases">
        <title>Genomic Encyclopedia of Archaeal and Bacterial Type Strains, Phase II (KMG-II): from individual species to whole genera.</title>
        <authorList>
            <person name="Goeker M."/>
        </authorList>
    </citation>
    <scope>NUCLEOTIDE SEQUENCE [LARGE SCALE GENOMIC DNA]</scope>
    <source>
        <strain evidence="3 4">DSM 25217</strain>
    </source>
</reference>
<dbReference type="EMBL" id="REFR01000011">
    <property type="protein sequence ID" value="RMB07941.1"/>
    <property type="molecule type" value="Genomic_DNA"/>
</dbReference>
<gene>
    <name evidence="3" type="ORF">BXY39_2035</name>
</gene>
<accession>A0A3M0CDP0</accession>
<dbReference type="Pfam" id="PF16036">
    <property type="entry name" value="Chalcone_3"/>
    <property type="match status" value="1"/>
</dbReference>
<proteinExistence type="predicted"/>
<evidence type="ECO:0000313" key="4">
    <source>
        <dbReference type="Proteomes" id="UP000271227"/>
    </source>
</evidence>
<keyword evidence="4" id="KW-1185">Reference proteome</keyword>
<organism evidence="3 4">
    <name type="scientific">Eilatimonas milleporae</name>
    <dbReference type="NCBI Taxonomy" id="911205"/>
    <lineage>
        <taxon>Bacteria</taxon>
        <taxon>Pseudomonadati</taxon>
        <taxon>Pseudomonadota</taxon>
        <taxon>Alphaproteobacteria</taxon>
        <taxon>Kordiimonadales</taxon>
        <taxon>Kordiimonadaceae</taxon>
        <taxon>Eilatimonas</taxon>
    </lineage>
</organism>
<dbReference type="AlphaFoldDB" id="A0A3M0CDP0"/>
<feature type="signal peptide" evidence="1">
    <location>
        <begin position="1"/>
        <end position="21"/>
    </location>
</feature>
<dbReference type="GO" id="GO:0016853">
    <property type="term" value="F:isomerase activity"/>
    <property type="evidence" value="ECO:0007669"/>
    <property type="project" value="UniProtKB-KW"/>
</dbReference>
<sequence>MTRICLMMIGLCLLMANPATADLQTARQHVPDAGLVGKARLKVLFWKVYDAELYAPEGSWSGDAPFALTLNYLRKLKGEQIAKRTITEIRGQGFDDEITLARWYEQMRSIIPDVDKNTNITGVADESGHTLFYRNGTLIGTIEEPQFSERFFGIWLDEKSSQPKFRKKLLGERG</sequence>
<evidence type="ECO:0000313" key="3">
    <source>
        <dbReference type="EMBL" id="RMB07941.1"/>
    </source>
</evidence>
<feature type="domain" description="Chalcone isomerase" evidence="2">
    <location>
        <begin position="42"/>
        <end position="171"/>
    </location>
</feature>
<dbReference type="InParanoid" id="A0A3M0CDP0"/>
<keyword evidence="3" id="KW-0413">Isomerase</keyword>
<keyword evidence="1" id="KW-0732">Signal</keyword>
<evidence type="ECO:0000259" key="2">
    <source>
        <dbReference type="Pfam" id="PF16036"/>
    </source>
</evidence>
<dbReference type="RefSeq" id="WP_121938709.1">
    <property type="nucleotide sequence ID" value="NZ_REFR01000011.1"/>
</dbReference>
<dbReference type="InterPro" id="IPR016087">
    <property type="entry name" value="Chalcone_isomerase"/>
</dbReference>
<name>A0A3M0CDP0_9PROT</name>
<comment type="caution">
    <text evidence="3">The sequence shown here is derived from an EMBL/GenBank/DDBJ whole genome shotgun (WGS) entry which is preliminary data.</text>
</comment>
<protein>
    <submittedName>
        <fullName evidence="3">Chalcone isomerase-like protein</fullName>
    </submittedName>
</protein>